<dbReference type="Proteomes" id="UP000181884">
    <property type="component" value="Unassembled WGS sequence"/>
</dbReference>
<evidence type="ECO:0000259" key="3">
    <source>
        <dbReference type="PROSITE" id="PS50977"/>
    </source>
</evidence>
<protein>
    <submittedName>
        <fullName evidence="4">Transcription regulator</fullName>
    </submittedName>
</protein>
<dbReference type="PRINTS" id="PR00455">
    <property type="entry name" value="HTHTETR"/>
</dbReference>
<keyword evidence="1 2" id="KW-0238">DNA-binding</keyword>
<dbReference type="InterPro" id="IPR009057">
    <property type="entry name" value="Homeodomain-like_sf"/>
</dbReference>
<sequence>MKNLSKELILETAAQLVQEKKKINLSLSEVGETLGVSHAALYKYFPNKKALWSELSLRWLNQQLTELFPFRPKSEQSVKEIAHDWLWLLASKKYAASKADPQMFALYTTYVGGDVQLYQEHSYALGESFMAATGKDEDFTEGILLAFMYFSAPAYAQRWDERFQEEFEMVWRVVERSFEG</sequence>
<dbReference type="PROSITE" id="PS50977">
    <property type="entry name" value="HTH_TETR_2"/>
    <property type="match status" value="1"/>
</dbReference>
<dbReference type="EMBL" id="JXKH01000002">
    <property type="protein sequence ID" value="OJG19486.1"/>
    <property type="molecule type" value="Genomic_DNA"/>
</dbReference>
<keyword evidence="5" id="KW-1185">Reference proteome</keyword>
<organism evidence="4 5">
    <name type="scientific">Enterococcus canis</name>
    <dbReference type="NCBI Taxonomy" id="214095"/>
    <lineage>
        <taxon>Bacteria</taxon>
        <taxon>Bacillati</taxon>
        <taxon>Bacillota</taxon>
        <taxon>Bacilli</taxon>
        <taxon>Lactobacillales</taxon>
        <taxon>Enterococcaceae</taxon>
        <taxon>Enterococcus</taxon>
    </lineage>
</organism>
<feature type="domain" description="HTH tetR-type" evidence="3">
    <location>
        <begin position="3"/>
        <end position="63"/>
    </location>
</feature>
<reference evidence="4 5" key="1">
    <citation type="submission" date="2014-12" db="EMBL/GenBank/DDBJ databases">
        <title>Draft genome sequences of 29 type strains of Enterococci.</title>
        <authorList>
            <person name="Zhong Z."/>
            <person name="Sun Z."/>
            <person name="Liu W."/>
            <person name="Zhang W."/>
            <person name="Zhang H."/>
        </authorList>
    </citation>
    <scope>NUCLEOTIDE SEQUENCE [LARGE SCALE GENOMIC DNA]</scope>
    <source>
        <strain evidence="4 5">DSM 17029</strain>
    </source>
</reference>
<comment type="caution">
    <text evidence="4">The sequence shown here is derived from an EMBL/GenBank/DDBJ whole genome shotgun (WGS) entry which is preliminary data.</text>
</comment>
<dbReference type="Pfam" id="PF00440">
    <property type="entry name" value="TetR_N"/>
    <property type="match status" value="1"/>
</dbReference>
<evidence type="ECO:0000256" key="1">
    <source>
        <dbReference type="ARBA" id="ARBA00023125"/>
    </source>
</evidence>
<evidence type="ECO:0000313" key="5">
    <source>
        <dbReference type="Proteomes" id="UP000181884"/>
    </source>
</evidence>
<feature type="DNA-binding region" description="H-T-H motif" evidence="2">
    <location>
        <begin position="26"/>
        <end position="45"/>
    </location>
</feature>
<name>A0A1L8RIA7_9ENTE</name>
<dbReference type="RefSeq" id="WP_071858926.1">
    <property type="nucleotide sequence ID" value="NZ_JXKH01000002.1"/>
</dbReference>
<dbReference type="STRING" id="214095.RU97_GL001057"/>
<gene>
    <name evidence="4" type="ORF">RU97_GL001057</name>
</gene>
<dbReference type="AlphaFoldDB" id="A0A1L8RIA7"/>
<dbReference type="Gene3D" id="1.10.357.10">
    <property type="entry name" value="Tetracycline Repressor, domain 2"/>
    <property type="match status" value="1"/>
</dbReference>
<proteinExistence type="predicted"/>
<accession>A0A1L8RIA7</accession>
<evidence type="ECO:0000256" key="2">
    <source>
        <dbReference type="PROSITE-ProRule" id="PRU00335"/>
    </source>
</evidence>
<dbReference type="InterPro" id="IPR001647">
    <property type="entry name" value="HTH_TetR"/>
</dbReference>
<dbReference type="GO" id="GO:0003677">
    <property type="term" value="F:DNA binding"/>
    <property type="evidence" value="ECO:0007669"/>
    <property type="project" value="UniProtKB-UniRule"/>
</dbReference>
<evidence type="ECO:0000313" key="4">
    <source>
        <dbReference type="EMBL" id="OJG19486.1"/>
    </source>
</evidence>
<dbReference type="SUPFAM" id="SSF46689">
    <property type="entry name" value="Homeodomain-like"/>
    <property type="match status" value="1"/>
</dbReference>